<gene>
    <name evidence="2" type="ORF">WR25_03996</name>
</gene>
<feature type="region of interest" description="Disordered" evidence="1">
    <location>
        <begin position="201"/>
        <end position="233"/>
    </location>
</feature>
<evidence type="ECO:0000313" key="2">
    <source>
        <dbReference type="EMBL" id="PAV69184.1"/>
    </source>
</evidence>
<feature type="compositionally biased region" description="Basic and acidic residues" evidence="1">
    <location>
        <begin position="109"/>
        <end position="126"/>
    </location>
</feature>
<dbReference type="Proteomes" id="UP000218231">
    <property type="component" value="Unassembled WGS sequence"/>
</dbReference>
<keyword evidence="3" id="KW-1185">Reference proteome</keyword>
<feature type="region of interest" description="Disordered" evidence="1">
    <location>
        <begin position="104"/>
        <end position="126"/>
    </location>
</feature>
<feature type="compositionally biased region" description="Basic residues" evidence="1">
    <location>
        <begin position="202"/>
        <end position="212"/>
    </location>
</feature>
<evidence type="ECO:0000256" key="1">
    <source>
        <dbReference type="SAM" id="MobiDB-lite"/>
    </source>
</evidence>
<proteinExistence type="predicted"/>
<dbReference type="EMBL" id="LIAE01009581">
    <property type="protein sequence ID" value="PAV69184.1"/>
    <property type="molecule type" value="Genomic_DNA"/>
</dbReference>
<organism evidence="2 3">
    <name type="scientific">Diploscapter pachys</name>
    <dbReference type="NCBI Taxonomy" id="2018661"/>
    <lineage>
        <taxon>Eukaryota</taxon>
        <taxon>Metazoa</taxon>
        <taxon>Ecdysozoa</taxon>
        <taxon>Nematoda</taxon>
        <taxon>Chromadorea</taxon>
        <taxon>Rhabditida</taxon>
        <taxon>Rhabditina</taxon>
        <taxon>Rhabditomorpha</taxon>
        <taxon>Rhabditoidea</taxon>
        <taxon>Rhabditidae</taxon>
        <taxon>Diploscapter</taxon>
    </lineage>
</organism>
<name>A0A2A2K5F4_9BILA</name>
<reference evidence="2 3" key="1">
    <citation type="journal article" date="2017" name="Curr. Biol.">
        <title>Genome architecture and evolution of a unichromosomal asexual nematode.</title>
        <authorList>
            <person name="Fradin H."/>
            <person name="Zegar C."/>
            <person name="Gutwein M."/>
            <person name="Lucas J."/>
            <person name="Kovtun M."/>
            <person name="Corcoran D."/>
            <person name="Baugh L.R."/>
            <person name="Kiontke K."/>
            <person name="Gunsalus K."/>
            <person name="Fitch D.H."/>
            <person name="Piano F."/>
        </authorList>
    </citation>
    <scope>NUCLEOTIDE SEQUENCE [LARGE SCALE GENOMIC DNA]</scope>
    <source>
        <strain evidence="2">PF1309</strain>
    </source>
</reference>
<dbReference type="AlphaFoldDB" id="A0A2A2K5F4"/>
<protein>
    <submittedName>
        <fullName evidence="2">Uncharacterized protein</fullName>
    </submittedName>
</protein>
<accession>A0A2A2K5F4</accession>
<sequence length="269" mass="30621">MREQALAIIVQEMPAGHRDDRRMRQVDVGTGAVLLVAAVDAGHRQPVQPVERRRADMVGHAAIAEARGVGAEEHALARHHQHRARDAAAQRRRQCRQPGFQDVRAIGLPDHHDPRRPAARERGPYRIGHDPVHLAARAVKAEQCRRFQRDDGHAVRRQRAGRGGIGAEAQPHIARQIQRSDGPRRAFRGQQHDRIAIEEPRQRRHARHHRHHAERDPAHPGKMMPYRSRRKPTHPIDMPAPACPPHGNQMKFSSFWRARAGGPMRGFRR</sequence>
<evidence type="ECO:0000313" key="3">
    <source>
        <dbReference type="Proteomes" id="UP000218231"/>
    </source>
</evidence>
<comment type="caution">
    <text evidence="2">The sequence shown here is derived from an EMBL/GenBank/DDBJ whole genome shotgun (WGS) entry which is preliminary data.</text>
</comment>